<dbReference type="AlphaFoldDB" id="A0A1B0EW35"/>
<evidence type="ECO:0000256" key="1">
    <source>
        <dbReference type="SAM" id="MobiDB-lite"/>
    </source>
</evidence>
<dbReference type="VEuPathDB" id="VectorBase:LLONM1_005376"/>
<dbReference type="EMBL" id="AJWK01022428">
    <property type="status" value="NOT_ANNOTATED_CDS"/>
    <property type="molecule type" value="Genomic_DNA"/>
</dbReference>
<accession>A0A1B0EW35</accession>
<evidence type="ECO:0000313" key="2">
    <source>
        <dbReference type="EnsemblMetazoa" id="LLOJ006770-PA"/>
    </source>
</evidence>
<dbReference type="Proteomes" id="UP000092461">
    <property type="component" value="Unassembled WGS sequence"/>
</dbReference>
<dbReference type="VEuPathDB" id="VectorBase:LLOJ006770"/>
<feature type="region of interest" description="Disordered" evidence="1">
    <location>
        <begin position="1139"/>
        <end position="1210"/>
    </location>
</feature>
<proteinExistence type="predicted"/>
<keyword evidence="3" id="KW-1185">Reference proteome</keyword>
<feature type="compositionally biased region" description="Basic and acidic residues" evidence="1">
    <location>
        <begin position="1148"/>
        <end position="1159"/>
    </location>
</feature>
<sequence length="1210" mass="139644">MPNRGEELIKLATDWLEDVDSGGCAKNKLKALKSSVEKLQHTDRNVQILMEFLTKNLPDHKGAAQDFTELAIWLVRRVKRAYWVLVSIWNFITALYKFMDLWEYMVALVPVLNIEEKSLQKKDEKIYLNLTTYLATAYLQLHQNGYSNKVYLEGLLRNFSTLLKLSATPKNYKTFVEHLQKIFDKKYRYGQRLIETDKSLGSVFLSNILDVLESLPEQFMENRDSVSEIFLTYTDLLETFMAFELKNNNPELSMSTRFTNIWKKSNIFTEIEKKCIEVLHILCVIFAKKKLKESEKLCEVFQKKIEDLRGSLDETSVVDTFATIALIMDKLGLKLGEDLTMNGCLSIIRSISTQITVQTNNRKNFCRFCSNSDSKKHCIATLISVALNLFGSATKKSQEVPGLTFEAILSYIKHNFYIMGRFKCSQKETLMVDFSRRIFNVFLYIKQADVQMYVLKTMQLLLENITKYNIDSGKRHHILKFMLRFYLEVQKDMQQALNVGVLSLLLLIEKDNLSTEEIAGEIQKNLHYILFGFRDIRPTNLIDVIEDESFSWYGTKVKYDACKLLMAQIASYETLASKPLHLCAMKKLCNITQDPRILTTAFMHIPERLYANFKKDLKNLLDLVPAQEDYADKNLHMAFLHYANFSWKFQALQVTFSEETLTEVMLNNQEWKILEKINIQDEIQNVLDIQKSVKYFKKFTNDSPWEHKQIHHVLRIMKNMACDAKLYGAVREAVALYDLIYQISHKINHSESISTSLSNVLFYWKIYEDIKSSETILCEMVKANAKLIAGEVRNLGGSETKQQALVISYLLNYALFCAAKGAIASSCHYLRAVHFSEKCRMSHAKFMQQITNYIKSGIKFTKDIAYLMPLEIIRQLAEYSVVRFDTTGVNSYALMILKFFLKTGMVLQVTELLLITAKIDLAQEKVENCKSKLFYFIKILHLDELPNGSWINSWQKTDVPASNAIIPTQWQAVESAREMFLKHPSKCQCLLCLQSKLTEVSQQMILFFIWILFIEKQYERSICISRHLKMDKHLQPYEVKSRGLLANALVKLGKEEESMMECKKTLEMCDLLRNQRAACRQGVELQIVSLQYTMNRQENIAPIDENDDATVKQETPSKGFERNSAVTSAVEFQNRLEICSDGSGQSEGNDRLPNKDVKVSGKVNGTTGTRIPTRKGRQTKKINAEEEVVGKTKKPPAKMEKKSTRSTKRI</sequence>
<organism evidence="2 3">
    <name type="scientific">Lutzomyia longipalpis</name>
    <name type="common">Sand fly</name>
    <dbReference type="NCBI Taxonomy" id="7200"/>
    <lineage>
        <taxon>Eukaryota</taxon>
        <taxon>Metazoa</taxon>
        <taxon>Ecdysozoa</taxon>
        <taxon>Arthropoda</taxon>
        <taxon>Hexapoda</taxon>
        <taxon>Insecta</taxon>
        <taxon>Pterygota</taxon>
        <taxon>Neoptera</taxon>
        <taxon>Endopterygota</taxon>
        <taxon>Diptera</taxon>
        <taxon>Nematocera</taxon>
        <taxon>Psychodoidea</taxon>
        <taxon>Psychodidae</taxon>
        <taxon>Lutzomyia</taxon>
        <taxon>Lutzomyia</taxon>
    </lineage>
</organism>
<name>A0A1B0EW35_LUTLO</name>
<dbReference type="EnsemblMetazoa" id="LLOJ006770-RA">
    <property type="protein sequence ID" value="LLOJ006770-PA"/>
    <property type="gene ID" value="LLOJ006770"/>
</dbReference>
<evidence type="ECO:0000313" key="3">
    <source>
        <dbReference type="Proteomes" id="UP000092461"/>
    </source>
</evidence>
<protein>
    <submittedName>
        <fullName evidence="2">Uncharacterized protein</fullName>
    </submittedName>
</protein>
<reference evidence="2" key="1">
    <citation type="submission" date="2020-05" db="UniProtKB">
        <authorList>
            <consortium name="EnsemblMetazoa"/>
        </authorList>
    </citation>
    <scope>IDENTIFICATION</scope>
    <source>
        <strain evidence="2">Jacobina</strain>
    </source>
</reference>